<gene>
    <name evidence="2" type="ORF">EVA_07305</name>
</gene>
<dbReference type="Pfam" id="PF07687">
    <property type="entry name" value="M20_dimer"/>
    <property type="match status" value="1"/>
</dbReference>
<dbReference type="GO" id="GO:0005737">
    <property type="term" value="C:cytoplasm"/>
    <property type="evidence" value="ECO:0007669"/>
    <property type="project" value="TreeGrafter"/>
</dbReference>
<dbReference type="Pfam" id="PF01546">
    <property type="entry name" value="Peptidase_M20"/>
    <property type="match status" value="1"/>
</dbReference>
<protein>
    <submittedName>
        <fullName evidence="2">Peptidase, M20D family</fullName>
    </submittedName>
</protein>
<accession>J9GBA8</accession>
<dbReference type="InterPro" id="IPR036264">
    <property type="entry name" value="Bact_exopeptidase_dim_dom"/>
</dbReference>
<evidence type="ECO:0000259" key="1">
    <source>
        <dbReference type="Pfam" id="PF07687"/>
    </source>
</evidence>
<dbReference type="InterPro" id="IPR002933">
    <property type="entry name" value="Peptidase_M20"/>
</dbReference>
<dbReference type="SUPFAM" id="SSF53187">
    <property type="entry name" value="Zn-dependent exopeptidases"/>
    <property type="match status" value="1"/>
</dbReference>
<dbReference type="Gene3D" id="3.40.630.10">
    <property type="entry name" value="Zn peptidases"/>
    <property type="match status" value="1"/>
</dbReference>
<reference evidence="2" key="1">
    <citation type="journal article" date="2012" name="PLoS ONE">
        <title>Gene sets for utilization of primary and secondary nutrition supplies in the distal gut of endangered iberian lynx.</title>
        <authorList>
            <person name="Alcaide M."/>
            <person name="Messina E."/>
            <person name="Richter M."/>
            <person name="Bargiela R."/>
            <person name="Peplies J."/>
            <person name="Huws S.A."/>
            <person name="Newbold C.J."/>
            <person name="Golyshin P.N."/>
            <person name="Simon M.A."/>
            <person name="Lopez G."/>
            <person name="Yakimov M.M."/>
            <person name="Ferrer M."/>
        </authorList>
    </citation>
    <scope>NUCLEOTIDE SEQUENCE</scope>
</reference>
<dbReference type="PIRSF" id="PIRSF005962">
    <property type="entry name" value="Pept_M20D_amidohydro"/>
    <property type="match status" value="1"/>
</dbReference>
<comment type="caution">
    <text evidence="2">The sequence shown here is derived from an EMBL/GenBank/DDBJ whole genome shotgun (WGS) entry which is preliminary data.</text>
</comment>
<dbReference type="GO" id="GO:0046657">
    <property type="term" value="P:folic acid catabolic process"/>
    <property type="evidence" value="ECO:0007669"/>
    <property type="project" value="TreeGrafter"/>
</dbReference>
<dbReference type="InterPro" id="IPR017439">
    <property type="entry name" value="Amidohydrolase"/>
</dbReference>
<dbReference type="SUPFAM" id="SSF55031">
    <property type="entry name" value="Bacterial exopeptidase dimerisation domain"/>
    <property type="match status" value="1"/>
</dbReference>
<proteinExistence type="predicted"/>
<dbReference type="GO" id="GO:0016805">
    <property type="term" value="F:dipeptidase activity"/>
    <property type="evidence" value="ECO:0007669"/>
    <property type="project" value="TreeGrafter"/>
</dbReference>
<dbReference type="NCBIfam" id="TIGR01891">
    <property type="entry name" value="amidohydrolases"/>
    <property type="match status" value="1"/>
</dbReference>
<sequence length="427" mass="45781">MIDVKPYLQQMVADRRHFHHRPELGWCEFETTAYIVDRLESLGIFHIDMGRTVINPDAVLGRNETSVGEAMKRALAQGVSQQLLDQLGGYTGVIATWDSGRPGKTVAIRFDMDALPITESQDKSHLPMAEGFASAIPGCMHACGHDGHSAIGLAVAAWIKDHQKTLNGKIKIVFQPAEEGVRGAAAIAASGKLDDVDVFLASHVGTEARPGEVKVLQSGFLATTKYDITFEGRSSHAGCEPEKGRSALSAACACVLALQGIPRHSQGDTRIAVGTLHAGEGRNVVPAKAVMQIEVRGATTEVNHYMAEEACRLIEGISAGYGVKPTITKMGDAAVFEADEDCIKTLMEAARAVPEVEHVTEFTTTSGSEDASLLAKRVRDHGGKAGFFIFGCDHHGHHRPDFDIQDTQSLPVGFAVMTGALMRYLGA</sequence>
<organism evidence="2">
    <name type="scientific">gut metagenome</name>
    <dbReference type="NCBI Taxonomy" id="749906"/>
    <lineage>
        <taxon>unclassified sequences</taxon>
        <taxon>metagenomes</taxon>
        <taxon>organismal metagenomes</taxon>
    </lineage>
</organism>
<dbReference type="InterPro" id="IPR052030">
    <property type="entry name" value="Peptidase_M20/M20A_hydrolases"/>
</dbReference>
<dbReference type="EMBL" id="AMCI01001763">
    <property type="protein sequence ID" value="EJX04587.1"/>
    <property type="molecule type" value="Genomic_DNA"/>
</dbReference>
<dbReference type="InterPro" id="IPR011650">
    <property type="entry name" value="Peptidase_M20_dimer"/>
</dbReference>
<dbReference type="AlphaFoldDB" id="J9GBA8"/>
<dbReference type="GO" id="GO:0071713">
    <property type="term" value="F:para-aminobenzoyl-glutamate hydrolase activity"/>
    <property type="evidence" value="ECO:0007669"/>
    <property type="project" value="TreeGrafter"/>
</dbReference>
<name>J9GBA8_9ZZZZ</name>
<feature type="domain" description="Peptidase M20 dimerisation" evidence="1">
    <location>
        <begin position="226"/>
        <end position="301"/>
    </location>
</feature>
<dbReference type="PANTHER" id="PTHR30575:SF3">
    <property type="entry name" value="PEPTIDASE M20 DIMERISATION DOMAIN-CONTAINING PROTEIN"/>
    <property type="match status" value="1"/>
</dbReference>
<dbReference type="PANTHER" id="PTHR30575">
    <property type="entry name" value="PEPTIDASE M20"/>
    <property type="match status" value="1"/>
</dbReference>
<evidence type="ECO:0000313" key="2">
    <source>
        <dbReference type="EMBL" id="EJX04587.1"/>
    </source>
</evidence>